<dbReference type="Pfam" id="PF06738">
    <property type="entry name" value="ThrE"/>
    <property type="match status" value="1"/>
</dbReference>
<feature type="transmembrane region" description="Helical" evidence="3">
    <location>
        <begin position="386"/>
        <end position="411"/>
    </location>
</feature>
<evidence type="ECO:0000256" key="2">
    <source>
        <dbReference type="SAM" id="MobiDB-lite"/>
    </source>
</evidence>
<keyword evidence="3" id="KW-1133">Transmembrane helix</keyword>
<evidence type="ECO:0000256" key="1">
    <source>
        <dbReference type="ARBA" id="ARBA00034125"/>
    </source>
</evidence>
<feature type="transmembrane region" description="Helical" evidence="3">
    <location>
        <begin position="423"/>
        <end position="443"/>
    </location>
</feature>
<gene>
    <name evidence="5" type="primary">PRM10_4</name>
    <name evidence="5" type="ORF">K7432_007806</name>
</gene>
<name>A0ABR2VZL0_9FUNG</name>
<sequence>MGIGNGQQLLSHTLKDTLPSTPTESASSSYNSNSTSLNRLYNYPPSYSIAADLFMRHNDPTSPLLRAKQSRSYTSPGWQNPSSTRSTNPPITHRPRNVSFDIPSAPILPLTRSRTMESRNQVAEDLVDRFSLGNSPASSGILSNLLKLQTSTQISSDGGSINDSSGGVTIHDLTKEGQRNDEEVARSIERRSTITNIAEALLHQDYFILLSKAMVLFGAPTHRLENNMNRASVALGVDASFAFLPGLILVSFGDEDTHTSETHIIKADPSFDMYKLDRVNDISKQVIYGQIGVEDAYDEIEILLESPPLYPWWMDIIIYSVSSFLICPLAFGGGWIDGLVSGLLGLVVGSLQQLSRRIFNYSTVFEVTAAVICSFIATALHRHICYTSVVLSSVYNLLPGLIFATSVMELASRNINSGVIRMGYALVLSFMFGFGLTFGSQLWRNLNDFNGPVDTSKCHPVDPLWFLLLLPLLSISYNINLQSHPRQWPLMIFLGAVGFATSFYTSKHYDETTSAAMSAFTLALVGNLYSRITHRTSFAATMSAVMILVPGALGVRGVYDALLHAGKGSTLAFEMVIMPLSISVGLFMATLLIYPTGKRRTALLAF</sequence>
<feature type="compositionally biased region" description="Low complexity" evidence="2">
    <location>
        <begin position="17"/>
        <end position="37"/>
    </location>
</feature>
<feature type="transmembrane region" description="Helical" evidence="3">
    <location>
        <begin position="488"/>
        <end position="506"/>
    </location>
</feature>
<dbReference type="InterPro" id="IPR010619">
    <property type="entry name" value="ThrE-like_N"/>
</dbReference>
<accession>A0ABR2VZL0</accession>
<keyword evidence="3" id="KW-0812">Transmembrane</keyword>
<feature type="region of interest" description="Disordered" evidence="2">
    <location>
        <begin position="16"/>
        <end position="37"/>
    </location>
</feature>
<dbReference type="PANTHER" id="PTHR31082">
    <property type="entry name" value="PHEROMONE-REGULATED MEMBRANE PROTEIN 10"/>
    <property type="match status" value="1"/>
</dbReference>
<feature type="compositionally biased region" description="Polar residues" evidence="2">
    <location>
        <begin position="70"/>
        <end position="90"/>
    </location>
</feature>
<feature type="transmembrane region" description="Helical" evidence="3">
    <location>
        <begin position="512"/>
        <end position="530"/>
    </location>
</feature>
<feature type="region of interest" description="Disordered" evidence="2">
    <location>
        <begin position="61"/>
        <end position="104"/>
    </location>
</feature>
<protein>
    <submittedName>
        <fullName evidence="5">Pheromone-regulated protein prm10</fullName>
    </submittedName>
</protein>
<evidence type="ECO:0000256" key="3">
    <source>
        <dbReference type="SAM" id="Phobius"/>
    </source>
</evidence>
<keyword evidence="3" id="KW-0472">Membrane</keyword>
<comment type="similarity">
    <text evidence="1">Belongs to the ThrE exporter (TC 2.A.79) family.</text>
</comment>
<feature type="transmembrane region" description="Helical" evidence="3">
    <location>
        <begin position="463"/>
        <end position="481"/>
    </location>
</feature>
<feature type="transmembrane region" description="Helical" evidence="3">
    <location>
        <begin position="571"/>
        <end position="594"/>
    </location>
</feature>
<comment type="caution">
    <text evidence="5">The sequence shown here is derived from an EMBL/GenBank/DDBJ whole genome shotgun (WGS) entry which is preliminary data.</text>
</comment>
<feature type="domain" description="Threonine/serine exporter-like N-terminal" evidence="4">
    <location>
        <begin position="206"/>
        <end position="442"/>
    </location>
</feature>
<dbReference type="EMBL" id="JASJQH010007278">
    <property type="protein sequence ID" value="KAK9711508.1"/>
    <property type="molecule type" value="Genomic_DNA"/>
</dbReference>
<evidence type="ECO:0000259" key="4">
    <source>
        <dbReference type="Pfam" id="PF06738"/>
    </source>
</evidence>
<dbReference type="InterPro" id="IPR051361">
    <property type="entry name" value="ThrE/Ser_Exporter"/>
</dbReference>
<dbReference type="PANTHER" id="PTHR31082:SF4">
    <property type="entry name" value="PHEROMONE-REGULATED MEMBRANE PROTEIN 10"/>
    <property type="match status" value="1"/>
</dbReference>
<organism evidence="5 6">
    <name type="scientific">Basidiobolus ranarum</name>
    <dbReference type="NCBI Taxonomy" id="34480"/>
    <lineage>
        <taxon>Eukaryota</taxon>
        <taxon>Fungi</taxon>
        <taxon>Fungi incertae sedis</taxon>
        <taxon>Zoopagomycota</taxon>
        <taxon>Entomophthoromycotina</taxon>
        <taxon>Basidiobolomycetes</taxon>
        <taxon>Basidiobolales</taxon>
        <taxon>Basidiobolaceae</taxon>
        <taxon>Basidiobolus</taxon>
    </lineage>
</organism>
<feature type="transmembrane region" description="Helical" evidence="3">
    <location>
        <begin position="358"/>
        <end position="380"/>
    </location>
</feature>
<evidence type="ECO:0000313" key="6">
    <source>
        <dbReference type="Proteomes" id="UP001479436"/>
    </source>
</evidence>
<feature type="transmembrane region" description="Helical" evidence="3">
    <location>
        <begin position="537"/>
        <end position="559"/>
    </location>
</feature>
<evidence type="ECO:0000313" key="5">
    <source>
        <dbReference type="EMBL" id="KAK9711508.1"/>
    </source>
</evidence>
<reference evidence="5 6" key="1">
    <citation type="submission" date="2023-04" db="EMBL/GenBank/DDBJ databases">
        <title>Genome of Basidiobolus ranarum AG-B5.</title>
        <authorList>
            <person name="Stajich J.E."/>
            <person name="Carter-House D."/>
            <person name="Gryganskyi A."/>
        </authorList>
    </citation>
    <scope>NUCLEOTIDE SEQUENCE [LARGE SCALE GENOMIC DNA]</scope>
    <source>
        <strain evidence="5 6">AG-B5</strain>
    </source>
</reference>
<dbReference type="Proteomes" id="UP001479436">
    <property type="component" value="Unassembled WGS sequence"/>
</dbReference>
<keyword evidence="6" id="KW-1185">Reference proteome</keyword>
<proteinExistence type="inferred from homology"/>
<feature type="transmembrane region" description="Helical" evidence="3">
    <location>
        <begin position="316"/>
        <end position="346"/>
    </location>
</feature>